<dbReference type="GO" id="GO:0055085">
    <property type="term" value="P:transmembrane transport"/>
    <property type="evidence" value="ECO:0007669"/>
    <property type="project" value="InterPro"/>
</dbReference>
<dbReference type="SUPFAM" id="SSF161098">
    <property type="entry name" value="MetI-like"/>
    <property type="match status" value="1"/>
</dbReference>
<dbReference type="InterPro" id="IPR035906">
    <property type="entry name" value="MetI-like_sf"/>
</dbReference>
<feature type="domain" description="ABC transmembrane type-1" evidence="7">
    <location>
        <begin position="72"/>
        <end position="253"/>
    </location>
</feature>
<evidence type="ECO:0000256" key="1">
    <source>
        <dbReference type="ARBA" id="ARBA00004141"/>
    </source>
</evidence>
<evidence type="ECO:0000313" key="9">
    <source>
        <dbReference type="Proteomes" id="UP000460435"/>
    </source>
</evidence>
<dbReference type="Proteomes" id="UP000460435">
    <property type="component" value="Unassembled WGS sequence"/>
</dbReference>
<evidence type="ECO:0000256" key="4">
    <source>
        <dbReference type="ARBA" id="ARBA00022989"/>
    </source>
</evidence>
<accession>A0A7K3M3X4</accession>
<dbReference type="PROSITE" id="PS50928">
    <property type="entry name" value="ABC_TM1"/>
    <property type="match status" value="1"/>
</dbReference>
<protein>
    <submittedName>
        <fullName evidence="8">ABC transporter permease subunit</fullName>
    </submittedName>
</protein>
<name>A0A7K3M3X4_9ACTN</name>
<dbReference type="AlphaFoldDB" id="A0A7K3M3X4"/>
<comment type="caution">
    <text evidence="8">The sequence shown here is derived from an EMBL/GenBank/DDBJ whole genome shotgun (WGS) entry which is preliminary data.</text>
</comment>
<evidence type="ECO:0000256" key="6">
    <source>
        <dbReference type="RuleBase" id="RU363032"/>
    </source>
</evidence>
<dbReference type="GO" id="GO:0005886">
    <property type="term" value="C:plasma membrane"/>
    <property type="evidence" value="ECO:0007669"/>
    <property type="project" value="UniProtKB-SubCell"/>
</dbReference>
<keyword evidence="2 6" id="KW-0813">Transport</keyword>
<evidence type="ECO:0000313" key="8">
    <source>
        <dbReference type="EMBL" id="NDL57946.1"/>
    </source>
</evidence>
<dbReference type="RefSeq" id="WP_162450652.1">
    <property type="nucleotide sequence ID" value="NZ_WLZY01000004.1"/>
</dbReference>
<dbReference type="CDD" id="cd06261">
    <property type="entry name" value="TM_PBP2"/>
    <property type="match status" value="1"/>
</dbReference>
<feature type="transmembrane region" description="Helical" evidence="6">
    <location>
        <begin position="109"/>
        <end position="132"/>
    </location>
</feature>
<evidence type="ECO:0000256" key="2">
    <source>
        <dbReference type="ARBA" id="ARBA00022448"/>
    </source>
</evidence>
<dbReference type="Pfam" id="PF00528">
    <property type="entry name" value="BPD_transp_1"/>
    <property type="match status" value="1"/>
</dbReference>
<keyword evidence="9" id="KW-1185">Reference proteome</keyword>
<comment type="subcellular location">
    <subcellularLocation>
        <location evidence="6">Cell membrane</location>
        <topology evidence="6">Multi-pass membrane protein</topology>
    </subcellularLocation>
    <subcellularLocation>
        <location evidence="1">Membrane</location>
        <topology evidence="1">Multi-pass membrane protein</topology>
    </subcellularLocation>
</comment>
<proteinExistence type="inferred from homology"/>
<dbReference type="Gene3D" id="1.10.3720.10">
    <property type="entry name" value="MetI-like"/>
    <property type="match status" value="1"/>
</dbReference>
<dbReference type="InterPro" id="IPR051204">
    <property type="entry name" value="ABC_transp_perm/SBD"/>
</dbReference>
<evidence type="ECO:0000259" key="7">
    <source>
        <dbReference type="PROSITE" id="PS50928"/>
    </source>
</evidence>
<evidence type="ECO:0000256" key="5">
    <source>
        <dbReference type="ARBA" id="ARBA00023136"/>
    </source>
</evidence>
<feature type="transmembrane region" description="Helical" evidence="6">
    <location>
        <begin position="174"/>
        <end position="195"/>
    </location>
</feature>
<feature type="transmembrane region" description="Helical" evidence="6">
    <location>
        <begin position="78"/>
        <end position="97"/>
    </location>
</feature>
<comment type="similarity">
    <text evidence="6">Belongs to the binding-protein-dependent transport system permease family.</text>
</comment>
<evidence type="ECO:0000256" key="3">
    <source>
        <dbReference type="ARBA" id="ARBA00022692"/>
    </source>
</evidence>
<reference evidence="8 9" key="1">
    <citation type="submission" date="2019-11" db="EMBL/GenBank/DDBJ databases">
        <authorList>
            <person name="Li X.-J."/>
            <person name="Feng X.-M."/>
        </authorList>
    </citation>
    <scope>NUCLEOTIDE SEQUENCE [LARGE SCALE GENOMIC DNA]</scope>
    <source>
        <strain evidence="8 9">XMNu-373</strain>
    </source>
</reference>
<dbReference type="GO" id="GO:0031460">
    <property type="term" value="P:glycine betaine transport"/>
    <property type="evidence" value="ECO:0007669"/>
    <property type="project" value="TreeGrafter"/>
</dbReference>
<keyword evidence="5 6" id="KW-0472">Membrane</keyword>
<keyword evidence="4 6" id="KW-1133">Transmembrane helix</keyword>
<feature type="transmembrane region" description="Helical" evidence="6">
    <location>
        <begin position="29"/>
        <end position="50"/>
    </location>
</feature>
<dbReference type="PANTHER" id="PTHR30177">
    <property type="entry name" value="GLYCINE BETAINE/L-PROLINE TRANSPORT SYSTEM PERMEASE PROTEIN PROW"/>
    <property type="match status" value="1"/>
</dbReference>
<organism evidence="8 9">
    <name type="scientific">Phytoactinopolyspora mesophila</name>
    <dbReference type="NCBI Taxonomy" id="2650750"/>
    <lineage>
        <taxon>Bacteria</taxon>
        <taxon>Bacillati</taxon>
        <taxon>Actinomycetota</taxon>
        <taxon>Actinomycetes</taxon>
        <taxon>Jiangellales</taxon>
        <taxon>Jiangellaceae</taxon>
        <taxon>Phytoactinopolyspora</taxon>
    </lineage>
</organism>
<feature type="transmembrane region" description="Helical" evidence="6">
    <location>
        <begin position="138"/>
        <end position="162"/>
    </location>
</feature>
<gene>
    <name evidence="8" type="ORF">F7O44_12760</name>
</gene>
<keyword evidence="3 6" id="KW-0812">Transmembrane</keyword>
<dbReference type="InterPro" id="IPR000515">
    <property type="entry name" value="MetI-like"/>
</dbReference>
<dbReference type="EMBL" id="WLZY01000004">
    <property type="protein sequence ID" value="NDL57946.1"/>
    <property type="molecule type" value="Genomic_DNA"/>
</dbReference>
<feature type="transmembrane region" description="Helical" evidence="6">
    <location>
        <begin position="234"/>
        <end position="256"/>
    </location>
</feature>
<sequence length="265" mass="27751">MTAQVDHVPPGTHAALPAKKRRRVRDLTVADLVLTPAVLLSVLAALYLYLQGQELDEIEQRSINWATISRLLVEHVQLVAVSSLLVIIIAVPMGVLLTRPALRHATTPVLAVANLGQAVPSIGVLVLLAVTVGTGFRMAIIALVLVAFLSVLRNTIIGITGVDRSLIEAARGMGLTKTAVLFTVELPLSIPVMLAGIRVALILNVGNAALASFTNAGGLGSLIQTGIALNRMPVLLTGCVLAAVLALALDWLAGIVERVLRPPGL</sequence>
<dbReference type="PANTHER" id="PTHR30177:SF4">
    <property type="entry name" value="OSMOPROTECTANT IMPORT PERMEASE PROTEIN OSMW"/>
    <property type="match status" value="1"/>
</dbReference>
<feature type="transmembrane region" description="Helical" evidence="6">
    <location>
        <begin position="201"/>
        <end position="222"/>
    </location>
</feature>